<gene>
    <name evidence="2" type="ORF">AcetOrient_orf03273</name>
</gene>
<name>A0A2Z5ZIW8_9PROT</name>
<dbReference type="AlphaFoldDB" id="A0A2Z5ZIW8"/>
<dbReference type="EMBL" id="AP018515">
    <property type="protein sequence ID" value="BBC80528.1"/>
    <property type="molecule type" value="Genomic_DNA"/>
</dbReference>
<evidence type="ECO:0000313" key="3">
    <source>
        <dbReference type="Proteomes" id="UP000270034"/>
    </source>
</evidence>
<evidence type="ECO:0000256" key="1">
    <source>
        <dbReference type="SAM" id="Phobius"/>
    </source>
</evidence>
<proteinExistence type="predicted"/>
<reference evidence="2 3" key="1">
    <citation type="submission" date="2018-02" db="EMBL/GenBank/DDBJ databases">
        <title>Acetobacter orientalis genome.</title>
        <authorList>
            <person name="Nakashima N."/>
            <person name="Tamura T."/>
        </authorList>
    </citation>
    <scope>NUCLEOTIDE SEQUENCE [LARGE SCALE GENOMIC DNA]</scope>
    <source>
        <strain evidence="2 3">FAN1</strain>
    </source>
</reference>
<dbReference type="Proteomes" id="UP000270034">
    <property type="component" value="Chromosome"/>
</dbReference>
<dbReference type="KEGG" id="aot:AcetOri_orf03273"/>
<keyword evidence="1" id="KW-0812">Transmembrane</keyword>
<feature type="transmembrane region" description="Helical" evidence="1">
    <location>
        <begin position="16"/>
        <end position="36"/>
    </location>
</feature>
<sequence length="56" mass="6389">MVLDVNRPQQPRHRAYFGQVVAAFLSIVAAFCQLKVRTAPFISVQRWHVFCAQTKG</sequence>
<protein>
    <submittedName>
        <fullName evidence="2">Uncharacterized protein</fullName>
    </submittedName>
</protein>
<keyword evidence="1" id="KW-0472">Membrane</keyword>
<keyword evidence="1" id="KW-1133">Transmembrane helix</keyword>
<evidence type="ECO:0000313" key="2">
    <source>
        <dbReference type="EMBL" id="BBC80528.1"/>
    </source>
</evidence>
<accession>A0A2Z5ZIW8</accession>
<organism evidence="2 3">
    <name type="scientific">Acetobacter orientalis</name>
    <dbReference type="NCBI Taxonomy" id="146474"/>
    <lineage>
        <taxon>Bacteria</taxon>
        <taxon>Pseudomonadati</taxon>
        <taxon>Pseudomonadota</taxon>
        <taxon>Alphaproteobacteria</taxon>
        <taxon>Acetobacterales</taxon>
        <taxon>Acetobacteraceae</taxon>
        <taxon>Acetobacter</taxon>
    </lineage>
</organism>